<dbReference type="OrthoDB" id="3212362at2"/>
<dbReference type="InterPro" id="IPR012312">
    <property type="entry name" value="Hemerythrin-like"/>
</dbReference>
<accession>A0A4V5N1C2</accession>
<evidence type="ECO:0000313" key="2">
    <source>
        <dbReference type="EMBL" id="TKA09609.1"/>
    </source>
</evidence>
<sequence>MSEHDDVVFLLQRQHQQIRELLDEVLVTGGDDRRKVFEQVVRLLSVHEAAEEEVIHPYARQAVEGGEQVVADRLEEEKAGKEALKRLEKAGTESRDFLREFAALRADVLAHAEAEEKYEFARFRENSDPDKLRTLAEAVRAAETFAPTRPHPGIESARENAVAGPAAAIVDRTRDAVRTVLGKN</sequence>
<dbReference type="PANTHER" id="PTHR35585">
    <property type="entry name" value="HHE DOMAIN PROTEIN (AFU_ORTHOLOGUE AFUA_4G00730)"/>
    <property type="match status" value="1"/>
</dbReference>
<organism evidence="2 3">
    <name type="scientific">Actinacidiphila oryziradicis</name>
    <dbReference type="NCBI Taxonomy" id="2571141"/>
    <lineage>
        <taxon>Bacteria</taxon>
        <taxon>Bacillati</taxon>
        <taxon>Actinomycetota</taxon>
        <taxon>Actinomycetes</taxon>
        <taxon>Kitasatosporales</taxon>
        <taxon>Streptomycetaceae</taxon>
        <taxon>Actinacidiphila</taxon>
    </lineage>
</organism>
<keyword evidence="3" id="KW-1185">Reference proteome</keyword>
<evidence type="ECO:0000259" key="1">
    <source>
        <dbReference type="Pfam" id="PF01814"/>
    </source>
</evidence>
<comment type="caution">
    <text evidence="2">The sequence shown here is derived from an EMBL/GenBank/DDBJ whole genome shotgun (WGS) entry which is preliminary data.</text>
</comment>
<evidence type="ECO:0000313" key="3">
    <source>
        <dbReference type="Proteomes" id="UP000305778"/>
    </source>
</evidence>
<gene>
    <name evidence="2" type="ORF">FCI23_20990</name>
</gene>
<feature type="domain" description="Hemerythrin-like" evidence="1">
    <location>
        <begin position="8"/>
        <end position="120"/>
    </location>
</feature>
<dbReference type="Gene3D" id="1.20.120.520">
    <property type="entry name" value="nmb1532 protein domain like"/>
    <property type="match status" value="1"/>
</dbReference>
<protein>
    <submittedName>
        <fullName evidence="2">Hemerythrin domain-containing protein</fullName>
    </submittedName>
</protein>
<reference evidence="2 3" key="1">
    <citation type="submission" date="2019-04" db="EMBL/GenBank/DDBJ databases">
        <title>Streptomyces oryziradicis sp. nov., a novel actinomycete isolated from rhizosphere soil of rice (Oryza sativa L.).</title>
        <authorList>
            <person name="Li C."/>
        </authorList>
    </citation>
    <scope>NUCLEOTIDE SEQUENCE [LARGE SCALE GENOMIC DNA]</scope>
    <source>
        <strain evidence="2 3">NEAU-C40</strain>
    </source>
</reference>
<dbReference type="EMBL" id="SUMC01000020">
    <property type="protein sequence ID" value="TKA09609.1"/>
    <property type="molecule type" value="Genomic_DNA"/>
</dbReference>
<dbReference type="AlphaFoldDB" id="A0A4V5N1C2"/>
<dbReference type="Pfam" id="PF01814">
    <property type="entry name" value="Hemerythrin"/>
    <property type="match status" value="1"/>
</dbReference>
<dbReference type="PANTHER" id="PTHR35585:SF1">
    <property type="entry name" value="HHE DOMAIN PROTEIN (AFU_ORTHOLOGUE AFUA_4G00730)"/>
    <property type="match status" value="1"/>
</dbReference>
<dbReference type="RefSeq" id="WP_136725483.1">
    <property type="nucleotide sequence ID" value="NZ_SUMC01000020.1"/>
</dbReference>
<proteinExistence type="predicted"/>
<name>A0A4V5N1C2_9ACTN</name>
<dbReference type="Proteomes" id="UP000305778">
    <property type="component" value="Unassembled WGS sequence"/>
</dbReference>